<evidence type="ECO:0000256" key="10">
    <source>
        <dbReference type="ARBA" id="ARBA00023102"/>
    </source>
</evidence>
<feature type="binding site" evidence="11">
    <location>
        <position position="101"/>
    </location>
    <ligand>
        <name>Mg(2+)</name>
        <dbReference type="ChEBI" id="CHEBI:18420"/>
    </ligand>
</feature>
<dbReference type="Gene3D" id="4.10.80.70">
    <property type="match status" value="1"/>
</dbReference>
<comment type="subcellular location">
    <subcellularLocation>
        <location evidence="11">Cytoplasm</location>
    </subcellularLocation>
</comment>
<comment type="similarity">
    <text evidence="5">In the C-terminal section; belongs to the PRA-PH family.</text>
</comment>
<keyword evidence="11" id="KW-0479">Metal-binding</keyword>
<evidence type="ECO:0000256" key="9">
    <source>
        <dbReference type="ARBA" id="ARBA00022801"/>
    </source>
</evidence>
<feature type="binding site" evidence="11">
    <location>
        <position position="114"/>
    </location>
    <ligand>
        <name>Zn(2+)</name>
        <dbReference type="ChEBI" id="CHEBI:29105"/>
        <note>ligand shared between dimeric partners</note>
    </ligand>
</feature>
<dbReference type="HAMAP" id="MF_01021">
    <property type="entry name" value="HisI"/>
    <property type="match status" value="1"/>
</dbReference>
<keyword evidence="10 11" id="KW-0368">Histidine biosynthesis</keyword>
<evidence type="ECO:0000256" key="6">
    <source>
        <dbReference type="ARBA" id="ARBA00008299"/>
    </source>
</evidence>
<dbReference type="InterPro" id="IPR002496">
    <property type="entry name" value="PRib_AMP_CycHydrolase_dom"/>
</dbReference>
<dbReference type="FunFam" id="3.10.20.810:FF:000001">
    <property type="entry name" value="Histidine biosynthesis bifunctional protein HisIE"/>
    <property type="match status" value="1"/>
</dbReference>
<comment type="caution">
    <text evidence="13">The sequence shown here is derived from an EMBL/GenBank/DDBJ whole genome shotgun (WGS) entry which is preliminary data.</text>
</comment>
<accession>A0AAJ0XH13</accession>
<dbReference type="AlphaFoldDB" id="A0AAJ0XH13"/>
<sequence>MSTDPIISHNERAPLGASLPWTQVLDSLKLSAEGLIPAIAQQHDSGEVLMMAWMNREALEETLRTGRVCYWSRSRGTLWRKGESSGQVQQLKEARLDCDGDTLLLLVDQSGPACHTGRKSCFYNAIRGDRVEVVSETLVHPVKLYGR</sequence>
<reference evidence="13" key="1">
    <citation type="submission" date="2017-05" db="EMBL/GenBank/DDBJ databases">
        <authorList>
            <person name="Imhoff J.F."/>
            <person name="Rahn T."/>
            <person name="Kuenzel S."/>
            <person name="Neulinger S.C."/>
        </authorList>
    </citation>
    <scope>NUCLEOTIDE SEQUENCE</scope>
    <source>
        <strain evidence="13">DSM 4395</strain>
    </source>
</reference>
<evidence type="ECO:0000313" key="13">
    <source>
        <dbReference type="EMBL" id="MBK5932113.1"/>
    </source>
</evidence>
<keyword evidence="7 11" id="KW-0963">Cytoplasm</keyword>
<dbReference type="SUPFAM" id="SSF141734">
    <property type="entry name" value="HisI-like"/>
    <property type="match status" value="1"/>
</dbReference>
<dbReference type="GO" id="GO:0005737">
    <property type="term" value="C:cytoplasm"/>
    <property type="evidence" value="ECO:0007669"/>
    <property type="project" value="UniProtKB-SubCell"/>
</dbReference>
<keyword evidence="9 11" id="KW-0378">Hydrolase</keyword>
<dbReference type="GO" id="GO:0004635">
    <property type="term" value="F:phosphoribosyl-AMP cyclohydrolase activity"/>
    <property type="evidence" value="ECO:0007669"/>
    <property type="project" value="UniProtKB-UniRule"/>
</dbReference>
<comment type="catalytic activity">
    <reaction evidence="1 11">
        <text>1-(5-phospho-beta-D-ribosyl)-5'-AMP + H2O = 1-(5-phospho-beta-D-ribosyl)-5-[(5-phospho-beta-D-ribosylamino)methylideneamino]imidazole-4-carboxamide</text>
        <dbReference type="Rhea" id="RHEA:20049"/>
        <dbReference type="ChEBI" id="CHEBI:15377"/>
        <dbReference type="ChEBI" id="CHEBI:58435"/>
        <dbReference type="ChEBI" id="CHEBI:59457"/>
        <dbReference type="EC" id="3.5.4.19"/>
    </reaction>
</comment>
<dbReference type="GO" id="GO:0004636">
    <property type="term" value="F:phosphoribosyl-ATP diphosphatase activity"/>
    <property type="evidence" value="ECO:0007669"/>
    <property type="project" value="UniProtKB-EC"/>
</dbReference>
<comment type="similarity">
    <text evidence="6">In the N-terminal section; belongs to the PRA-CH family.</text>
</comment>
<feature type="domain" description="Phosphoribosyl-AMP cyclohydrolase" evidence="12">
    <location>
        <begin position="50"/>
        <end position="123"/>
    </location>
</feature>
<dbReference type="Gene3D" id="3.10.20.810">
    <property type="entry name" value="Phosphoribosyl-AMP cyclohydrolase"/>
    <property type="match status" value="1"/>
</dbReference>
<keyword evidence="11" id="KW-0460">Magnesium</keyword>
<dbReference type="InterPro" id="IPR026660">
    <property type="entry name" value="PRA-CH"/>
</dbReference>
<dbReference type="EC" id="3.5.4.19" evidence="11"/>
<keyword evidence="14" id="KW-1185">Reference proteome</keyword>
<dbReference type="InterPro" id="IPR038019">
    <property type="entry name" value="PRib_AMP_CycHydrolase_sf"/>
</dbReference>
<dbReference type="Pfam" id="PF01502">
    <property type="entry name" value="PRA-CH"/>
    <property type="match status" value="1"/>
</dbReference>
<evidence type="ECO:0000256" key="11">
    <source>
        <dbReference type="HAMAP-Rule" id="MF_01021"/>
    </source>
</evidence>
<comment type="similarity">
    <text evidence="11">Belongs to the PRA-CH family.</text>
</comment>
<keyword evidence="11" id="KW-0862">Zinc</keyword>
<proteinExistence type="inferred from homology"/>
<comment type="catalytic activity">
    <reaction evidence="2">
        <text>1-(5-phospho-beta-D-ribosyl)-ATP + H2O = 1-(5-phospho-beta-D-ribosyl)-5'-AMP + diphosphate + H(+)</text>
        <dbReference type="Rhea" id="RHEA:22828"/>
        <dbReference type="ChEBI" id="CHEBI:15377"/>
        <dbReference type="ChEBI" id="CHEBI:15378"/>
        <dbReference type="ChEBI" id="CHEBI:33019"/>
        <dbReference type="ChEBI" id="CHEBI:59457"/>
        <dbReference type="ChEBI" id="CHEBI:73183"/>
        <dbReference type="EC" id="3.6.1.31"/>
    </reaction>
</comment>
<evidence type="ECO:0000256" key="5">
    <source>
        <dbReference type="ARBA" id="ARBA00007731"/>
    </source>
</evidence>
<evidence type="ECO:0000256" key="1">
    <source>
        <dbReference type="ARBA" id="ARBA00000024"/>
    </source>
</evidence>
<keyword evidence="8 11" id="KW-0028">Amino-acid biosynthesis</keyword>
<evidence type="ECO:0000313" key="14">
    <source>
        <dbReference type="Proteomes" id="UP001296967"/>
    </source>
</evidence>
<feature type="binding site" evidence="11">
    <location>
        <position position="98"/>
    </location>
    <ligand>
        <name>Zn(2+)</name>
        <dbReference type="ChEBI" id="CHEBI:29105"/>
        <note>ligand shared between dimeric partners</note>
    </ligand>
</feature>
<reference evidence="13" key="2">
    <citation type="journal article" date="2020" name="Microorganisms">
        <title>Osmotic Adaptation and Compatible Solute Biosynthesis of Phototrophic Bacteria as Revealed from Genome Analyses.</title>
        <authorList>
            <person name="Imhoff J.F."/>
            <person name="Rahn T."/>
            <person name="Kunzel S."/>
            <person name="Keller A."/>
            <person name="Neulinger S.C."/>
        </authorList>
    </citation>
    <scope>NUCLEOTIDE SEQUENCE</scope>
    <source>
        <strain evidence="13">DSM 4395</strain>
    </source>
</reference>
<dbReference type="GO" id="GO:0000105">
    <property type="term" value="P:L-histidine biosynthetic process"/>
    <property type="evidence" value="ECO:0007669"/>
    <property type="project" value="UniProtKB-UniRule"/>
</dbReference>
<feature type="binding site" evidence="11">
    <location>
        <position position="121"/>
    </location>
    <ligand>
        <name>Zn(2+)</name>
        <dbReference type="ChEBI" id="CHEBI:29105"/>
        <note>ligand shared between dimeric partners</note>
    </ligand>
</feature>
<feature type="binding site" evidence="11">
    <location>
        <position position="99"/>
    </location>
    <ligand>
        <name>Mg(2+)</name>
        <dbReference type="ChEBI" id="CHEBI:18420"/>
    </ligand>
</feature>
<evidence type="ECO:0000256" key="4">
    <source>
        <dbReference type="ARBA" id="ARBA00005204"/>
    </source>
</evidence>
<comment type="cofactor">
    <cofactor evidence="11">
        <name>Mg(2+)</name>
        <dbReference type="ChEBI" id="CHEBI:18420"/>
    </cofactor>
    <text evidence="11">Binds 1 Mg(2+) ion per subunit.</text>
</comment>
<evidence type="ECO:0000256" key="3">
    <source>
        <dbReference type="ARBA" id="ARBA00005169"/>
    </source>
</evidence>
<dbReference type="GO" id="GO:0008270">
    <property type="term" value="F:zinc ion binding"/>
    <property type="evidence" value="ECO:0007669"/>
    <property type="project" value="UniProtKB-UniRule"/>
</dbReference>
<comment type="pathway">
    <text evidence="3 11">Amino-acid biosynthesis; L-histidine biosynthesis; L-histidine from 5-phospho-alpha-D-ribose 1-diphosphate: step 3/9.</text>
</comment>
<dbReference type="PANTHER" id="PTHR42945:SF1">
    <property type="entry name" value="HISTIDINE BIOSYNTHESIS BIFUNCTIONAL PROTEIN HIS7"/>
    <property type="match status" value="1"/>
</dbReference>
<evidence type="ECO:0000256" key="7">
    <source>
        <dbReference type="ARBA" id="ARBA00022490"/>
    </source>
</evidence>
<dbReference type="NCBIfam" id="NF000768">
    <property type="entry name" value="PRK00051.1"/>
    <property type="match status" value="1"/>
</dbReference>
<dbReference type="Proteomes" id="UP001296967">
    <property type="component" value="Unassembled WGS sequence"/>
</dbReference>
<organism evidence="13 14">
    <name type="scientific">Halochromatium salexigens</name>
    <name type="common">Chromatium salexigens</name>
    <dbReference type="NCBI Taxonomy" id="49447"/>
    <lineage>
        <taxon>Bacteria</taxon>
        <taxon>Pseudomonadati</taxon>
        <taxon>Pseudomonadota</taxon>
        <taxon>Gammaproteobacteria</taxon>
        <taxon>Chromatiales</taxon>
        <taxon>Chromatiaceae</taxon>
        <taxon>Halochromatium</taxon>
    </lineage>
</organism>
<protein>
    <recommendedName>
        <fullName evidence="11">Phosphoribosyl-AMP cyclohydrolase</fullName>
        <shortName evidence="11">PRA-CH</shortName>
        <ecNumber evidence="11">3.5.4.19</ecNumber>
    </recommendedName>
</protein>
<comment type="function">
    <text evidence="11">Catalyzes the hydrolysis of the adenine ring of phosphoribosyl-AMP.</text>
</comment>
<feature type="binding site" evidence="11">
    <location>
        <position position="97"/>
    </location>
    <ligand>
        <name>Mg(2+)</name>
        <dbReference type="ChEBI" id="CHEBI:18420"/>
    </ligand>
</feature>
<evidence type="ECO:0000256" key="2">
    <source>
        <dbReference type="ARBA" id="ARBA00001460"/>
    </source>
</evidence>
<comment type="pathway">
    <text evidence="4">Amino-acid biosynthesis; L-histidine biosynthesis; L-histidine from 5-phospho-alpha-D-ribose 1-diphosphate: step 2/9.</text>
</comment>
<dbReference type="GO" id="GO:0000287">
    <property type="term" value="F:magnesium ion binding"/>
    <property type="evidence" value="ECO:0007669"/>
    <property type="project" value="UniProtKB-UniRule"/>
</dbReference>
<evidence type="ECO:0000259" key="12">
    <source>
        <dbReference type="Pfam" id="PF01502"/>
    </source>
</evidence>
<comment type="subunit">
    <text evidence="11">Homodimer.</text>
</comment>
<comment type="cofactor">
    <cofactor evidence="11">
        <name>Zn(2+)</name>
        <dbReference type="ChEBI" id="CHEBI:29105"/>
    </cofactor>
    <text evidence="11">Binds 1 zinc ion per subunit.</text>
</comment>
<name>A0AAJ0XH13_HALSE</name>
<dbReference type="EMBL" id="NHSF01000076">
    <property type="protein sequence ID" value="MBK5932113.1"/>
    <property type="molecule type" value="Genomic_DNA"/>
</dbReference>
<dbReference type="PANTHER" id="PTHR42945">
    <property type="entry name" value="HISTIDINE BIOSYNTHESIS BIFUNCTIONAL PROTEIN"/>
    <property type="match status" value="1"/>
</dbReference>
<evidence type="ECO:0000256" key="8">
    <source>
        <dbReference type="ARBA" id="ARBA00022605"/>
    </source>
</evidence>
<gene>
    <name evidence="11" type="primary">hisI</name>
    <name evidence="13" type="ORF">CCR82_16615</name>
</gene>